<organism evidence="15 16">
    <name type="scientific">Bacillus cereus</name>
    <dbReference type="NCBI Taxonomy" id="1396"/>
    <lineage>
        <taxon>Bacteria</taxon>
        <taxon>Bacillati</taxon>
        <taxon>Bacillota</taxon>
        <taxon>Bacilli</taxon>
        <taxon>Bacillales</taxon>
        <taxon>Bacillaceae</taxon>
        <taxon>Bacillus</taxon>
        <taxon>Bacillus cereus group</taxon>
    </lineage>
</organism>
<evidence type="ECO:0000256" key="2">
    <source>
        <dbReference type="ARBA" id="ARBA00022448"/>
    </source>
</evidence>
<evidence type="ECO:0000256" key="11">
    <source>
        <dbReference type="SAM" id="Phobius"/>
    </source>
</evidence>
<evidence type="ECO:0000256" key="9">
    <source>
        <dbReference type="ARBA" id="ARBA00022989"/>
    </source>
</evidence>
<dbReference type="AlphaFoldDB" id="A0A9X8IVQ2"/>
<sequence length="743" mass="84654">MILGKYNCWRGRRMYYSKNRKIPFVEQLQQTECGLCCVAMILRYYNSNQPISEIRRHLEPGRDGTGLKHLYQLLNDLGFHSRVYKTTVEGLKQVTLPAILHWDNNHFVILEKIKNNKFYIIDPALGRKTLSENKIESMFSNYVLTTKPTEKFIPITKKNSVFKTLLPDVFSNKLVFLKLFLLTFFVSAITLSIPIMIQKLIDGVTIHNTLNINTILLFAGLLILYGLLLLTRGKYIVDIRALLDRSLLGKVFSHLLKIPYKFFEVRAKGDLLYRINSMNIIRDLLSEKVIGSIMDVSALVFMTFYMLYKSPVLTILVLVLFLISIGFTLFMHSYIKEYTLYEMVERSKLSKIQTEAISAIFTVKVSGIEDNIYNAWKNKLNDVLFRYKKQANLLNVYTTFTQMMQTISPFLVLLLGLKLYTEKNITLGEVIAFYSLAVMFFSYSFSIFQTWNNFIAATNTLERIQDITNEKIEKEGNLSVPNPIKGDIKLENVTFSYSKYSNPVIKDLSLHIKSGQKVAIVGASGSGKSTLGKLLLGLYTPNSGDIFYDSLNFKGINKKQLRKQIGVVPQEIYLFNESIYDNIRLGHKNVDIHAVKRAAEIAQISDEIEKMPMHYNTLVSDMGLNFSGGQRQRIALAKALLNDPRIMVLDEATSSLDSINEANIANHFKNIGCTCIIIAHRLSTIVDSDIIYVLDDGKIVEQGTHTELMNLQGKYCKLYTQGESSDNSIKIESNEELPKSISS</sequence>
<dbReference type="PANTHER" id="PTHR43394:SF1">
    <property type="entry name" value="ATP-BINDING CASSETTE SUB-FAMILY B MEMBER 10, MITOCHONDRIAL"/>
    <property type="match status" value="1"/>
</dbReference>
<protein>
    <submittedName>
        <fullName evidence="15">Peptidase domain-containing ABC transporter</fullName>
    </submittedName>
</protein>
<feature type="domain" description="ABC transmembrane type-1" evidence="13">
    <location>
        <begin position="179"/>
        <end position="456"/>
    </location>
</feature>
<dbReference type="InterPro" id="IPR017871">
    <property type="entry name" value="ABC_transporter-like_CS"/>
</dbReference>
<feature type="transmembrane region" description="Helical" evidence="11">
    <location>
        <begin position="175"/>
        <end position="197"/>
    </location>
</feature>
<dbReference type="Pfam" id="PF00005">
    <property type="entry name" value="ABC_tran"/>
    <property type="match status" value="1"/>
</dbReference>
<dbReference type="Pfam" id="PF00664">
    <property type="entry name" value="ABC_membrane"/>
    <property type="match status" value="1"/>
</dbReference>
<feature type="transmembrane region" description="Helical" evidence="11">
    <location>
        <begin position="431"/>
        <end position="451"/>
    </location>
</feature>
<reference evidence="15 16" key="1">
    <citation type="submission" date="2019-01" db="EMBL/GenBank/DDBJ databases">
        <title>Draft genome sequence of heavy metal resistant Bacillus cereus NWUAB01.</title>
        <authorList>
            <person name="Babalola O."/>
            <person name="Aremu B.R."/>
            <person name="Ayangbenro A.S."/>
        </authorList>
    </citation>
    <scope>NUCLEOTIDE SEQUENCE [LARGE SCALE GENOMIC DNA]</scope>
    <source>
        <strain evidence="15 16">NWUAB01</strain>
    </source>
</reference>
<dbReference type="Gene3D" id="3.90.70.10">
    <property type="entry name" value="Cysteine proteinases"/>
    <property type="match status" value="1"/>
</dbReference>
<gene>
    <name evidence="15" type="ORF">DR116_0024340</name>
</gene>
<evidence type="ECO:0000256" key="6">
    <source>
        <dbReference type="ARBA" id="ARBA00022801"/>
    </source>
</evidence>
<keyword evidence="5" id="KW-0547">Nucleotide-binding</keyword>
<dbReference type="PROSITE" id="PS50929">
    <property type="entry name" value="ABC_TM1F"/>
    <property type="match status" value="1"/>
</dbReference>
<dbReference type="SUPFAM" id="SSF52540">
    <property type="entry name" value="P-loop containing nucleoside triphosphate hydrolases"/>
    <property type="match status" value="1"/>
</dbReference>
<dbReference type="Gene3D" id="3.40.50.300">
    <property type="entry name" value="P-loop containing nucleotide triphosphate hydrolases"/>
    <property type="match status" value="1"/>
</dbReference>
<evidence type="ECO:0000256" key="4">
    <source>
        <dbReference type="ARBA" id="ARBA00022692"/>
    </source>
</evidence>
<evidence type="ECO:0000259" key="12">
    <source>
        <dbReference type="PROSITE" id="PS50893"/>
    </source>
</evidence>
<dbReference type="InterPro" id="IPR033839">
    <property type="entry name" value="Lacticin_481_peptidase"/>
</dbReference>
<keyword evidence="6" id="KW-0378">Hydrolase</keyword>
<evidence type="ECO:0000256" key="1">
    <source>
        <dbReference type="ARBA" id="ARBA00004651"/>
    </source>
</evidence>
<name>A0A9X8IVQ2_BACCE</name>
<dbReference type="GO" id="GO:0005524">
    <property type="term" value="F:ATP binding"/>
    <property type="evidence" value="ECO:0007669"/>
    <property type="project" value="UniProtKB-KW"/>
</dbReference>
<evidence type="ECO:0000313" key="15">
    <source>
        <dbReference type="EMBL" id="RWQ71004.1"/>
    </source>
</evidence>
<keyword evidence="4 11" id="KW-0812">Transmembrane</keyword>
<feature type="transmembrane region" description="Helical" evidence="11">
    <location>
        <begin position="396"/>
        <end position="419"/>
    </location>
</feature>
<dbReference type="PROSITE" id="PS50893">
    <property type="entry name" value="ABC_TRANSPORTER_2"/>
    <property type="match status" value="1"/>
</dbReference>
<dbReference type="Pfam" id="PF03412">
    <property type="entry name" value="Peptidase_C39"/>
    <property type="match status" value="1"/>
</dbReference>
<keyword evidence="10 11" id="KW-0472">Membrane</keyword>
<dbReference type="GO" id="GO:0005886">
    <property type="term" value="C:plasma membrane"/>
    <property type="evidence" value="ECO:0007669"/>
    <property type="project" value="UniProtKB-SubCell"/>
</dbReference>
<comment type="caution">
    <text evidence="15">The sequence shown here is derived from an EMBL/GenBank/DDBJ whole genome shotgun (WGS) entry which is preliminary data.</text>
</comment>
<dbReference type="InterPro" id="IPR027417">
    <property type="entry name" value="P-loop_NTPase"/>
</dbReference>
<dbReference type="Proteomes" id="UP000253597">
    <property type="component" value="Unassembled WGS sequence"/>
</dbReference>
<proteinExistence type="predicted"/>
<dbReference type="FunFam" id="3.40.50.300:FF:000221">
    <property type="entry name" value="Multidrug ABC transporter ATP-binding protein"/>
    <property type="match status" value="1"/>
</dbReference>
<dbReference type="Gene3D" id="1.20.1560.10">
    <property type="entry name" value="ABC transporter type 1, transmembrane domain"/>
    <property type="match status" value="1"/>
</dbReference>
<dbReference type="GO" id="GO:0006508">
    <property type="term" value="P:proteolysis"/>
    <property type="evidence" value="ECO:0007669"/>
    <property type="project" value="InterPro"/>
</dbReference>
<comment type="subcellular location">
    <subcellularLocation>
        <location evidence="1">Cell membrane</location>
        <topology evidence="1">Multi-pass membrane protein</topology>
    </subcellularLocation>
</comment>
<evidence type="ECO:0000259" key="14">
    <source>
        <dbReference type="PROSITE" id="PS50990"/>
    </source>
</evidence>
<dbReference type="InterPro" id="IPR003439">
    <property type="entry name" value="ABC_transporter-like_ATP-bd"/>
</dbReference>
<dbReference type="EMBL" id="QNGD03000014">
    <property type="protein sequence ID" value="RWQ71004.1"/>
    <property type="molecule type" value="Genomic_DNA"/>
</dbReference>
<dbReference type="InterPro" id="IPR005074">
    <property type="entry name" value="Peptidase_C39"/>
</dbReference>
<dbReference type="InterPro" id="IPR036640">
    <property type="entry name" value="ABC1_TM_sf"/>
</dbReference>
<evidence type="ECO:0000256" key="5">
    <source>
        <dbReference type="ARBA" id="ARBA00022741"/>
    </source>
</evidence>
<dbReference type="GO" id="GO:0008234">
    <property type="term" value="F:cysteine-type peptidase activity"/>
    <property type="evidence" value="ECO:0007669"/>
    <property type="project" value="UniProtKB-KW"/>
</dbReference>
<dbReference type="PROSITE" id="PS00211">
    <property type="entry name" value="ABC_TRANSPORTER_1"/>
    <property type="match status" value="1"/>
</dbReference>
<evidence type="ECO:0000256" key="10">
    <source>
        <dbReference type="ARBA" id="ARBA00023136"/>
    </source>
</evidence>
<evidence type="ECO:0000256" key="8">
    <source>
        <dbReference type="ARBA" id="ARBA00022840"/>
    </source>
</evidence>
<evidence type="ECO:0000313" key="16">
    <source>
        <dbReference type="Proteomes" id="UP000253597"/>
    </source>
</evidence>
<keyword evidence="2" id="KW-0813">Transport</keyword>
<dbReference type="PROSITE" id="PS50990">
    <property type="entry name" value="PEPTIDASE_C39"/>
    <property type="match status" value="1"/>
</dbReference>
<feature type="domain" description="Peptidase C39" evidence="14">
    <location>
        <begin position="27"/>
        <end position="146"/>
    </location>
</feature>
<keyword evidence="7" id="KW-0645">Protease</keyword>
<dbReference type="SUPFAM" id="SSF90123">
    <property type="entry name" value="ABC transporter transmembrane region"/>
    <property type="match status" value="1"/>
</dbReference>
<dbReference type="GO" id="GO:0015421">
    <property type="term" value="F:ABC-type oligopeptide transporter activity"/>
    <property type="evidence" value="ECO:0007669"/>
    <property type="project" value="TreeGrafter"/>
</dbReference>
<feature type="domain" description="ABC transporter" evidence="12">
    <location>
        <begin position="488"/>
        <end position="721"/>
    </location>
</feature>
<accession>A0A9X8IVQ2</accession>
<feature type="transmembrane region" description="Helical" evidence="11">
    <location>
        <begin position="209"/>
        <end position="230"/>
    </location>
</feature>
<dbReference type="InterPro" id="IPR003593">
    <property type="entry name" value="AAA+_ATPase"/>
</dbReference>
<keyword evidence="8" id="KW-0067">ATP-binding</keyword>
<dbReference type="InterPro" id="IPR039421">
    <property type="entry name" value="Type_1_exporter"/>
</dbReference>
<feature type="transmembrane region" description="Helical" evidence="11">
    <location>
        <begin position="314"/>
        <end position="335"/>
    </location>
</feature>
<dbReference type="InterPro" id="IPR011527">
    <property type="entry name" value="ABC1_TM_dom"/>
</dbReference>
<dbReference type="GO" id="GO:0016887">
    <property type="term" value="F:ATP hydrolysis activity"/>
    <property type="evidence" value="ECO:0007669"/>
    <property type="project" value="InterPro"/>
</dbReference>
<evidence type="ECO:0000256" key="7">
    <source>
        <dbReference type="ARBA" id="ARBA00022807"/>
    </source>
</evidence>
<feature type="transmembrane region" description="Helical" evidence="11">
    <location>
        <begin position="289"/>
        <end position="308"/>
    </location>
</feature>
<dbReference type="PANTHER" id="PTHR43394">
    <property type="entry name" value="ATP-DEPENDENT PERMEASE MDL1, MITOCHONDRIAL"/>
    <property type="match status" value="1"/>
</dbReference>
<keyword evidence="3" id="KW-1003">Cell membrane</keyword>
<dbReference type="CDD" id="cd02425">
    <property type="entry name" value="Peptidase_C39F"/>
    <property type="match status" value="1"/>
</dbReference>
<dbReference type="CDD" id="cd18555">
    <property type="entry name" value="ABC_6TM_T1SS_like"/>
    <property type="match status" value="1"/>
</dbReference>
<keyword evidence="9 11" id="KW-1133">Transmembrane helix</keyword>
<evidence type="ECO:0000256" key="3">
    <source>
        <dbReference type="ARBA" id="ARBA00022475"/>
    </source>
</evidence>
<dbReference type="SMART" id="SM00382">
    <property type="entry name" value="AAA"/>
    <property type="match status" value="1"/>
</dbReference>
<evidence type="ECO:0000259" key="13">
    <source>
        <dbReference type="PROSITE" id="PS50929"/>
    </source>
</evidence>
<keyword evidence="7" id="KW-0788">Thiol protease</keyword>